<feature type="compositionally biased region" description="Polar residues" evidence="6">
    <location>
        <begin position="358"/>
        <end position="384"/>
    </location>
</feature>
<dbReference type="eggNOG" id="ENOG502S2VF">
    <property type="taxonomic scope" value="Eukaryota"/>
</dbReference>
<name>E4UX80_ARTGP</name>
<dbReference type="Proteomes" id="UP000002669">
    <property type="component" value="Unassembled WGS sequence"/>
</dbReference>
<dbReference type="OrthoDB" id="10017208at2759"/>
<evidence type="ECO:0000256" key="3">
    <source>
        <dbReference type="ARBA" id="ARBA00022989"/>
    </source>
</evidence>
<dbReference type="PANTHER" id="PTHR33048">
    <property type="entry name" value="PTH11-LIKE INTEGRAL MEMBRANE PROTEIN (AFU_ORTHOLOGUE AFUA_5G11245)"/>
    <property type="match status" value="1"/>
</dbReference>
<comment type="similarity">
    <text evidence="5">Belongs to the SAT4 family.</text>
</comment>
<dbReference type="HOGENOM" id="CLU_028200_2_1_1"/>
<feature type="transmembrane region" description="Helical" evidence="7">
    <location>
        <begin position="53"/>
        <end position="74"/>
    </location>
</feature>
<dbReference type="RefSeq" id="XP_003173078.1">
    <property type="nucleotide sequence ID" value="XM_003173030.1"/>
</dbReference>
<evidence type="ECO:0000259" key="8">
    <source>
        <dbReference type="Pfam" id="PF20684"/>
    </source>
</evidence>
<feature type="transmembrane region" description="Helical" evidence="7">
    <location>
        <begin position="134"/>
        <end position="157"/>
    </location>
</feature>
<organism evidence="10">
    <name type="scientific">Arthroderma gypseum (strain ATCC MYA-4604 / CBS 118893)</name>
    <name type="common">Microsporum gypseum</name>
    <dbReference type="NCBI Taxonomy" id="535722"/>
    <lineage>
        <taxon>Eukaryota</taxon>
        <taxon>Fungi</taxon>
        <taxon>Dikarya</taxon>
        <taxon>Ascomycota</taxon>
        <taxon>Pezizomycotina</taxon>
        <taxon>Eurotiomycetes</taxon>
        <taxon>Eurotiomycetidae</taxon>
        <taxon>Onygenales</taxon>
        <taxon>Arthrodermataceae</taxon>
        <taxon>Nannizzia</taxon>
    </lineage>
</organism>
<proteinExistence type="inferred from homology"/>
<dbReference type="Pfam" id="PF20684">
    <property type="entry name" value="Fung_rhodopsin"/>
    <property type="match status" value="1"/>
</dbReference>
<dbReference type="InterPro" id="IPR049326">
    <property type="entry name" value="Rhodopsin_dom_fungi"/>
</dbReference>
<reference evidence="10" key="1">
    <citation type="journal article" date="2012" name="MBio">
        <title>Comparative genome analysis of Trichophyton rubrum and related dermatophytes reveals candidate genes involved in infection.</title>
        <authorList>
            <person name="Martinez D.A."/>
            <person name="Oliver B.G."/>
            <person name="Graeser Y."/>
            <person name="Goldberg J.M."/>
            <person name="Li W."/>
            <person name="Martinez-Rossi N.M."/>
            <person name="Monod M."/>
            <person name="Shelest E."/>
            <person name="Barton R.C."/>
            <person name="Birch E."/>
            <person name="Brakhage A.A."/>
            <person name="Chen Z."/>
            <person name="Gurr S.J."/>
            <person name="Heiman D."/>
            <person name="Heitman J."/>
            <person name="Kosti I."/>
            <person name="Rossi A."/>
            <person name="Saif S."/>
            <person name="Samalova M."/>
            <person name="Saunders C.W."/>
            <person name="Shea T."/>
            <person name="Summerbell R.C."/>
            <person name="Xu J."/>
            <person name="Young S."/>
            <person name="Zeng Q."/>
            <person name="Birren B.W."/>
            <person name="Cuomo C.A."/>
            <person name="White T.C."/>
        </authorList>
    </citation>
    <scope>NUCLEOTIDE SEQUENCE [LARGE SCALE GENOMIC DNA]</scope>
    <source>
        <strain evidence="10">ATCC MYA-4604 / CBS 118893</strain>
    </source>
</reference>
<dbReference type="AlphaFoldDB" id="E4UX80"/>
<dbReference type="PANTHER" id="PTHR33048:SF146">
    <property type="entry name" value="INTEGRAL MEMBRANE PROTEIN"/>
    <property type="match status" value="1"/>
</dbReference>
<keyword evidence="4 7" id="KW-0472">Membrane</keyword>
<evidence type="ECO:0000256" key="4">
    <source>
        <dbReference type="ARBA" id="ARBA00023136"/>
    </source>
</evidence>
<comment type="subcellular location">
    <subcellularLocation>
        <location evidence="1">Membrane</location>
        <topology evidence="1">Multi-pass membrane protein</topology>
    </subcellularLocation>
</comment>
<evidence type="ECO:0000256" key="6">
    <source>
        <dbReference type="SAM" id="MobiDB-lite"/>
    </source>
</evidence>
<dbReference type="GeneID" id="10028355"/>
<feature type="transmembrane region" description="Helical" evidence="7">
    <location>
        <begin position="20"/>
        <end position="41"/>
    </location>
</feature>
<keyword evidence="2 7" id="KW-0812">Transmembrane</keyword>
<evidence type="ECO:0000313" key="10">
    <source>
        <dbReference type="Proteomes" id="UP000002669"/>
    </source>
</evidence>
<evidence type="ECO:0000256" key="2">
    <source>
        <dbReference type="ARBA" id="ARBA00022692"/>
    </source>
</evidence>
<evidence type="ECO:0000256" key="7">
    <source>
        <dbReference type="SAM" id="Phobius"/>
    </source>
</evidence>
<feature type="transmembrane region" description="Helical" evidence="7">
    <location>
        <begin position="103"/>
        <end position="122"/>
    </location>
</feature>
<feature type="transmembrane region" description="Helical" evidence="7">
    <location>
        <begin position="177"/>
        <end position="200"/>
    </location>
</feature>
<dbReference type="EMBL" id="DS989825">
    <property type="protein sequence ID" value="EFR02667.1"/>
    <property type="molecule type" value="Genomic_DNA"/>
</dbReference>
<dbReference type="InterPro" id="IPR052337">
    <property type="entry name" value="SAT4-like"/>
</dbReference>
<dbReference type="InParanoid" id="E4UX80"/>
<gene>
    <name evidence="9" type="ORF">MGYG_05664</name>
</gene>
<feature type="transmembrane region" description="Helical" evidence="7">
    <location>
        <begin position="212"/>
        <end position="233"/>
    </location>
</feature>
<dbReference type="OMA" id="CIVQTRY"/>
<feature type="domain" description="Rhodopsin" evidence="8">
    <location>
        <begin position="37"/>
        <end position="271"/>
    </location>
</feature>
<evidence type="ECO:0000256" key="1">
    <source>
        <dbReference type="ARBA" id="ARBA00004141"/>
    </source>
</evidence>
<dbReference type="VEuPathDB" id="FungiDB:MGYG_05664"/>
<feature type="region of interest" description="Disordered" evidence="6">
    <location>
        <begin position="340"/>
        <end position="393"/>
    </location>
</feature>
<keyword evidence="10" id="KW-1185">Reference proteome</keyword>
<feature type="transmembrane region" description="Helical" evidence="7">
    <location>
        <begin position="253"/>
        <end position="274"/>
    </location>
</feature>
<keyword evidence="3 7" id="KW-1133">Transmembrane helix</keyword>
<evidence type="ECO:0000256" key="5">
    <source>
        <dbReference type="ARBA" id="ARBA00038359"/>
    </source>
</evidence>
<dbReference type="GO" id="GO:0016020">
    <property type="term" value="C:membrane"/>
    <property type="evidence" value="ECO:0007669"/>
    <property type="project" value="UniProtKB-SubCell"/>
</dbReference>
<sequence>MQWVYHASPEVNAISQYPTILAVCISLSFVMTVVVCLRVWVRAVWKKSFGVDDLVIVSSAACGIVYSALCITQSRLGLGLPLKLRPKESLDTYATVNFAGRPIYMAGVTGFKVALCIAYLRIIRHSSEKSYRHVVWGIMIFTILSHLAGTLVLLFQCSPVHKSWRPRTPGKCLPNDAVFYPLAGVSIFCDLIVFLTPIPLWMKVRISTPRKLGLMAVFLLGLFTTACSIMRVVQIEIIAKDGNSTMLILWGTIELNVGIAITCLPTLIPLLTFIRGRTSKGGPMQYPHSSEGRSAGTAVKLKSVGLHSSTMRSQTIPTGNNTLIKSGSFSSLEAILPVDSQGRPIQRDDVESSGGNGSQTRVNMSNAGQITKTVQVEITRSDNQPGPERSWLH</sequence>
<evidence type="ECO:0000313" key="9">
    <source>
        <dbReference type="EMBL" id="EFR02667.1"/>
    </source>
</evidence>
<protein>
    <submittedName>
        <fullName evidence="9">Integral membrane protein</fullName>
    </submittedName>
</protein>
<accession>E4UX80</accession>